<sequence length="357" mass="38948">MIPEFEIAALLEPVPGDARCGVPLLHDADFDAIRSARREDDPSLPVGVWQTELKTADWHAVEAGCRRLLIERSKDLTIAAWLGESWLHLYGWPALPHCFELISGLCERFWDDLHPLPRDGDFGFRAAPLAWLAGAYADLLSTRVELFGGREGLRGTLAQWHAAQREALAARARQDMPAAKREAAARALNVLHEAARASPAELLIEQASIAAARPLIERVDAWCTPRLGAEAPSFATLVRAIADAELVLMECLAMHPKSQTQQVAPASEAGAPAPGFAGTIAQGMPQSRDDAYRQLASIAEYLMRYEPHSPVPYMIRLALEWGGKPLPVLLQELMSAGVDGQKLWTALGLLPSAAEKK</sequence>
<organism evidence="2 3">
    <name type="scientific">Caballeronia glathei</name>
    <dbReference type="NCBI Taxonomy" id="60547"/>
    <lineage>
        <taxon>Bacteria</taxon>
        <taxon>Pseudomonadati</taxon>
        <taxon>Pseudomonadota</taxon>
        <taxon>Betaproteobacteria</taxon>
        <taxon>Burkholderiales</taxon>
        <taxon>Burkholderiaceae</taxon>
        <taxon>Caballeronia</taxon>
    </lineage>
</organism>
<comment type="caution">
    <text evidence="2">The sequence shown here is derived from an EMBL/GenBank/DDBJ whole genome shotgun (WGS) entry which is preliminary data.</text>
</comment>
<dbReference type="RefSeq" id="WP_035939745.1">
    <property type="nucleotide sequence ID" value="NZ_CADFFX010000023.1"/>
</dbReference>
<gene>
    <name evidence="2" type="ORF">BG61_09765</name>
</gene>
<evidence type="ECO:0000313" key="3">
    <source>
        <dbReference type="Proteomes" id="UP000027466"/>
    </source>
</evidence>
<proteinExistence type="predicted"/>
<name>A0A069PNV5_9BURK</name>
<dbReference type="STRING" id="60547.GCA_000751215_06502"/>
<feature type="domain" description="ImpA N-terminal" evidence="1">
    <location>
        <begin position="11"/>
        <end position="133"/>
    </location>
</feature>
<evidence type="ECO:0000259" key="1">
    <source>
        <dbReference type="Pfam" id="PF06812"/>
    </source>
</evidence>
<dbReference type="NCBIfam" id="TIGR03363">
    <property type="entry name" value="VI_chp_8"/>
    <property type="match status" value="1"/>
</dbReference>
<dbReference type="EMBL" id="JFHC01000017">
    <property type="protein sequence ID" value="KDR42368.1"/>
    <property type="molecule type" value="Genomic_DNA"/>
</dbReference>
<dbReference type="PANTHER" id="PTHR37951:SF1">
    <property type="entry name" value="TYPE VI SECRETION SYSTEM COMPONENT TSSA1"/>
    <property type="match status" value="1"/>
</dbReference>
<dbReference type="Proteomes" id="UP000027466">
    <property type="component" value="Unassembled WGS sequence"/>
</dbReference>
<reference evidence="2 3" key="1">
    <citation type="submission" date="2014-03" db="EMBL/GenBank/DDBJ databases">
        <title>Draft Genome Sequences of Four Burkholderia Strains.</title>
        <authorList>
            <person name="Liu X.Y."/>
            <person name="Li C.X."/>
            <person name="Xu J.H."/>
        </authorList>
    </citation>
    <scope>NUCLEOTIDE SEQUENCE [LARGE SCALE GENOMIC DNA]</scope>
    <source>
        <strain evidence="2 3">DSM 50014</strain>
    </source>
</reference>
<dbReference type="Pfam" id="PF06812">
    <property type="entry name" value="ImpA_N"/>
    <property type="match status" value="1"/>
</dbReference>
<evidence type="ECO:0000313" key="2">
    <source>
        <dbReference type="EMBL" id="KDR42368.1"/>
    </source>
</evidence>
<dbReference type="PANTHER" id="PTHR37951">
    <property type="entry name" value="CYTOPLASMIC PROTEIN-RELATED"/>
    <property type="match status" value="1"/>
</dbReference>
<protein>
    <submittedName>
        <fullName evidence="2">Type VI secretion protein</fullName>
    </submittedName>
</protein>
<dbReference type="AlphaFoldDB" id="A0A069PNV5"/>
<dbReference type="InterPro" id="IPR010657">
    <property type="entry name" value="ImpA_N"/>
</dbReference>
<keyword evidence="3" id="KW-1185">Reference proteome</keyword>
<dbReference type="InterPro" id="IPR017740">
    <property type="entry name" value="TssA-like"/>
</dbReference>
<accession>A0A069PNV5</accession>